<gene>
    <name evidence="1" type="ORF">LCGC14_0241050</name>
</gene>
<dbReference type="SUPFAM" id="SSF52402">
    <property type="entry name" value="Adenine nucleotide alpha hydrolases-like"/>
    <property type="match status" value="1"/>
</dbReference>
<dbReference type="PANTHER" id="PTHR43169">
    <property type="entry name" value="EXSB FAMILY PROTEIN"/>
    <property type="match status" value="1"/>
</dbReference>
<dbReference type="EMBL" id="LAZR01000122">
    <property type="protein sequence ID" value="KKN89107.1"/>
    <property type="molecule type" value="Genomic_DNA"/>
</dbReference>
<dbReference type="PIRSF" id="PIRSF006661">
    <property type="entry name" value="PP-lp_UCP006661"/>
    <property type="match status" value="1"/>
</dbReference>
<protein>
    <recommendedName>
        <fullName evidence="2">Adenine nucleotide alpha hydrolase</fullName>
    </recommendedName>
</protein>
<comment type="caution">
    <text evidence="1">The sequence shown here is derived from an EMBL/GenBank/DDBJ whole genome shotgun (WGS) entry which is preliminary data.</text>
</comment>
<dbReference type="Gene3D" id="3.40.50.620">
    <property type="entry name" value="HUPs"/>
    <property type="match status" value="1"/>
</dbReference>
<evidence type="ECO:0008006" key="2">
    <source>
        <dbReference type="Google" id="ProtNLM"/>
    </source>
</evidence>
<reference evidence="1" key="1">
    <citation type="journal article" date="2015" name="Nature">
        <title>Complex archaea that bridge the gap between prokaryotes and eukaryotes.</title>
        <authorList>
            <person name="Spang A."/>
            <person name="Saw J.H."/>
            <person name="Jorgensen S.L."/>
            <person name="Zaremba-Niedzwiedzka K."/>
            <person name="Martijn J."/>
            <person name="Lind A.E."/>
            <person name="van Eijk R."/>
            <person name="Schleper C."/>
            <person name="Guy L."/>
            <person name="Ettema T.J."/>
        </authorList>
    </citation>
    <scope>NUCLEOTIDE SEQUENCE</scope>
</reference>
<dbReference type="PANTHER" id="PTHR43169:SF2">
    <property type="entry name" value="NAD_GMP SYNTHASE DOMAIN-CONTAINING PROTEIN"/>
    <property type="match status" value="1"/>
</dbReference>
<organism evidence="1">
    <name type="scientific">marine sediment metagenome</name>
    <dbReference type="NCBI Taxonomy" id="412755"/>
    <lineage>
        <taxon>unclassified sequences</taxon>
        <taxon>metagenomes</taxon>
        <taxon>ecological metagenomes</taxon>
    </lineage>
</organism>
<proteinExistence type="predicted"/>
<dbReference type="InterPro" id="IPR005232">
    <property type="entry name" value="LarE"/>
</dbReference>
<evidence type="ECO:0000313" key="1">
    <source>
        <dbReference type="EMBL" id="KKN89107.1"/>
    </source>
</evidence>
<accession>A0A0F9UNL3</accession>
<dbReference type="InterPro" id="IPR014729">
    <property type="entry name" value="Rossmann-like_a/b/a_fold"/>
</dbReference>
<name>A0A0F9UNL3_9ZZZZ</name>
<sequence>MTLPASLREALVTPQSLTIALSGGIDSLTLSAAAVVARGAGGVTLCHAVSPALPAAATARVRVFAADRGLTLKVVDAGEFADPAYRANPVNRCYFCKSNLYGTLSRMGDVVAAGTNMDDLSDYRPGLVAAGEHDVLHPFVEAQMTKQDVRRLARDLGLGVLAELPAGPCLASRIETGLRVEPADLRLIDRVETLLRGELGNVTLRCRRLRLGWVIEIDSARFAGMTESRRDLVQSLAADAIQDNLPVILRAYKKGSAFVHE</sequence>
<dbReference type="InterPro" id="IPR052188">
    <property type="entry name" value="Ni-pincer_cofactor_biosynth"/>
</dbReference>
<dbReference type="GO" id="GO:0016783">
    <property type="term" value="F:sulfurtransferase activity"/>
    <property type="evidence" value="ECO:0007669"/>
    <property type="project" value="InterPro"/>
</dbReference>
<dbReference type="AlphaFoldDB" id="A0A0F9UNL3"/>